<dbReference type="CDD" id="cd15482">
    <property type="entry name" value="Sialidase_non-viral"/>
    <property type="match status" value="1"/>
</dbReference>
<evidence type="ECO:0008006" key="3">
    <source>
        <dbReference type="Google" id="ProtNLM"/>
    </source>
</evidence>
<dbReference type="RefSeq" id="WP_249454327.1">
    <property type="nucleotide sequence ID" value="NZ_CP097253.1"/>
</dbReference>
<dbReference type="InterPro" id="IPR015943">
    <property type="entry name" value="WD40/YVTN_repeat-like_dom_sf"/>
</dbReference>
<evidence type="ECO:0000313" key="1">
    <source>
        <dbReference type="EMBL" id="UUR06969.1"/>
    </source>
</evidence>
<dbReference type="PANTHER" id="PTHR43739">
    <property type="entry name" value="XYLOGLUCANASE (EUROFUNG)"/>
    <property type="match status" value="1"/>
</dbReference>
<proteinExistence type="predicted"/>
<dbReference type="InterPro" id="IPR052025">
    <property type="entry name" value="Xyloglucanase_GH74"/>
</dbReference>
<gene>
    <name evidence="1" type="ORF">M1K48_08360</name>
</gene>
<protein>
    <recommendedName>
        <fullName evidence="3">Sortilin N-terminal domain-containing protein</fullName>
    </recommendedName>
</protein>
<name>A0ABY5MR72_9SPHN</name>
<dbReference type="PANTHER" id="PTHR43739:SF5">
    <property type="entry name" value="EXO-ALPHA-SIALIDASE"/>
    <property type="match status" value="1"/>
</dbReference>
<keyword evidence="2" id="KW-1185">Reference proteome</keyword>
<dbReference type="Gene3D" id="2.130.10.10">
    <property type="entry name" value="YVTN repeat-like/Quinoprotein amine dehydrogenase"/>
    <property type="match status" value="2"/>
</dbReference>
<sequence>MEQARKICEPFEGIEFNANAVVCDKAFTAGSSSEGELLETWAPGEQRLDRRTALKGLVAATGAGATFGCRNDVLGATNIASPDNAAIAQPSLRLPKTADFKSVTQAQVPIGAGGFVSGIDMSADGDLVACRTDVTNAYLRRRSDRHWAPLFAPETMQKRDYDPLPDYGDKADGIGVAGIRIAPSDKNIIYASFCGYLWKSKDGGRTVLRTGLKQLKMLANSGVQRLYNRTIDVHPTDPNIIVVGSWGEGAWISLDGGDRWKQLTLPASLPSGDGHPGIYLVAFDPTRSGRLNIFVTGRGLYRCDDVRTGEFRLIPAGPTFCTSLVSAANGNTYVCEKTGPGQGGRLWQYSRTGWSVALTEREGQAFAYHPDCSGKAVLIDPNGFFMISLDHGKSFTSVGDGQWTASGSEIPWMGGLSLMFPAEVLFDPLEVDRLLVAQGVGVASVKTKGSRFPVRDWSAGIEELCAVSAVCVPGGKTYLSAFDKSFWRVDSFAGYANDFRYPLPAGRKHDASLVAFASYMDYVKSDPNFLVGVIAPAADSAPGYTDNGGESWHSFANAPESGWGVGGCIAASTKENIILLPSNRGVGVFTVDGGKRWEPVKLDGATPTAGFSDAFYIFRKSLAADKERPGTFAIVYTTLKNDLCVEPKGGLWVTRDGGRSWSQVFKGVIGEGKCAPTSMINAGIDPRQFWQCQLEYVPGRPGELVYTPYSDARSDRFYWSSNGGATWDQLHRSIRNVRTFGFGRALERQERPALFFWGQVKGVEGLYASYDWFSSEPRLITRHPSPMLGKVTCIAGDPDRPGRLIVGTSCAGWVRFELEL</sequence>
<dbReference type="EMBL" id="CP097253">
    <property type="protein sequence ID" value="UUR06969.1"/>
    <property type="molecule type" value="Genomic_DNA"/>
</dbReference>
<dbReference type="SUPFAM" id="SSF110296">
    <property type="entry name" value="Oligoxyloglucan reducing end-specific cellobiohydrolase"/>
    <property type="match status" value="2"/>
</dbReference>
<evidence type="ECO:0000313" key="2">
    <source>
        <dbReference type="Proteomes" id="UP000831921"/>
    </source>
</evidence>
<reference evidence="1 2" key="1">
    <citation type="submission" date="2022-05" db="EMBL/GenBank/DDBJ databases">
        <title>S8-45 Sphingomonas ultraviolaceadurans.</title>
        <authorList>
            <person name="Liu Y."/>
        </authorList>
    </citation>
    <scope>NUCLEOTIDE SEQUENCE [LARGE SCALE GENOMIC DNA]</scope>
    <source>
        <strain evidence="1 2">S8-45</strain>
    </source>
</reference>
<accession>A0ABY5MR72</accession>
<dbReference type="Proteomes" id="UP000831921">
    <property type="component" value="Chromosome"/>
</dbReference>
<organism evidence="1 2">
    <name type="scientific">Sphingomonas glaciei</name>
    <dbReference type="NCBI Taxonomy" id="2938948"/>
    <lineage>
        <taxon>Bacteria</taxon>
        <taxon>Pseudomonadati</taxon>
        <taxon>Pseudomonadota</taxon>
        <taxon>Alphaproteobacteria</taxon>
        <taxon>Sphingomonadales</taxon>
        <taxon>Sphingomonadaceae</taxon>
        <taxon>Sphingomonas</taxon>
    </lineage>
</organism>